<dbReference type="GO" id="GO:0016787">
    <property type="term" value="F:hydrolase activity"/>
    <property type="evidence" value="ECO:0007669"/>
    <property type="project" value="UniProtKB-KW"/>
</dbReference>
<keyword evidence="7" id="KW-0346">Stress response</keyword>
<comment type="similarity">
    <text evidence="1">Belongs to the HicA mRNA interferase family.</text>
</comment>
<dbReference type="GO" id="GO:0004519">
    <property type="term" value="F:endonuclease activity"/>
    <property type="evidence" value="ECO:0007669"/>
    <property type="project" value="UniProtKB-KW"/>
</dbReference>
<dbReference type="InterPro" id="IPR012933">
    <property type="entry name" value="HicA_mRNA_interferase"/>
</dbReference>
<keyword evidence="2" id="KW-1277">Toxin-antitoxin system</keyword>
<dbReference type="GO" id="GO:0003729">
    <property type="term" value="F:mRNA binding"/>
    <property type="evidence" value="ECO:0007669"/>
    <property type="project" value="InterPro"/>
</dbReference>
<dbReference type="AlphaFoldDB" id="A0A1H3WPA5"/>
<protein>
    <submittedName>
        <fullName evidence="8">HicA toxin of toxin-antitoxin</fullName>
    </submittedName>
</protein>
<keyword evidence="9" id="KW-1185">Reference proteome</keyword>
<evidence type="ECO:0000256" key="7">
    <source>
        <dbReference type="ARBA" id="ARBA00023016"/>
    </source>
</evidence>
<proteinExistence type="inferred from homology"/>
<accession>A0A1H3WPA5</accession>
<evidence type="ECO:0000256" key="3">
    <source>
        <dbReference type="ARBA" id="ARBA00022722"/>
    </source>
</evidence>
<reference evidence="8 9" key="1">
    <citation type="submission" date="2016-10" db="EMBL/GenBank/DDBJ databases">
        <authorList>
            <person name="de Groot N.N."/>
        </authorList>
    </citation>
    <scope>NUCLEOTIDE SEQUENCE [LARGE SCALE GENOMIC DNA]</scope>
    <source>
        <strain evidence="8 9">Vu-144</strain>
    </source>
</reference>
<sequence length="62" mass="7161">MKYSELEKKIKKIGCNDTGKKMNGHPLWYSPITDKYFKMSNHKSEEVKKGTLQSILKDSGLK</sequence>
<dbReference type="OrthoDB" id="9798547at2"/>
<dbReference type="SUPFAM" id="SSF54786">
    <property type="entry name" value="YcfA/nrd intein domain"/>
    <property type="match status" value="1"/>
</dbReference>
<evidence type="ECO:0000256" key="6">
    <source>
        <dbReference type="ARBA" id="ARBA00022884"/>
    </source>
</evidence>
<keyword evidence="3" id="KW-0540">Nuclease</keyword>
<keyword evidence="5" id="KW-0378">Hydrolase</keyword>
<dbReference type="Gene3D" id="3.30.920.30">
    <property type="entry name" value="Hypothetical protein"/>
    <property type="match status" value="1"/>
</dbReference>
<evidence type="ECO:0000256" key="4">
    <source>
        <dbReference type="ARBA" id="ARBA00022759"/>
    </source>
</evidence>
<dbReference type="EMBL" id="FNQY01000003">
    <property type="protein sequence ID" value="SDZ88966.1"/>
    <property type="molecule type" value="Genomic_DNA"/>
</dbReference>
<name>A0A1H3WPA5_9BACT</name>
<keyword evidence="6" id="KW-0694">RNA-binding</keyword>
<evidence type="ECO:0000256" key="2">
    <source>
        <dbReference type="ARBA" id="ARBA00022649"/>
    </source>
</evidence>
<evidence type="ECO:0000313" key="8">
    <source>
        <dbReference type="EMBL" id="SDZ88966.1"/>
    </source>
</evidence>
<dbReference type="Proteomes" id="UP000199041">
    <property type="component" value="Unassembled WGS sequence"/>
</dbReference>
<evidence type="ECO:0000256" key="5">
    <source>
        <dbReference type="ARBA" id="ARBA00022801"/>
    </source>
</evidence>
<evidence type="ECO:0000256" key="1">
    <source>
        <dbReference type="ARBA" id="ARBA00006620"/>
    </source>
</evidence>
<evidence type="ECO:0000313" key="9">
    <source>
        <dbReference type="Proteomes" id="UP000199041"/>
    </source>
</evidence>
<dbReference type="RefSeq" id="WP_091394163.1">
    <property type="nucleotide sequence ID" value="NZ_FNQY01000003.1"/>
</dbReference>
<dbReference type="InterPro" id="IPR038570">
    <property type="entry name" value="HicA_sf"/>
</dbReference>
<organism evidence="8 9">
    <name type="scientific">Arachidicoccus rhizosphaerae</name>
    <dbReference type="NCBI Taxonomy" id="551991"/>
    <lineage>
        <taxon>Bacteria</taxon>
        <taxon>Pseudomonadati</taxon>
        <taxon>Bacteroidota</taxon>
        <taxon>Chitinophagia</taxon>
        <taxon>Chitinophagales</taxon>
        <taxon>Chitinophagaceae</taxon>
        <taxon>Arachidicoccus</taxon>
    </lineage>
</organism>
<keyword evidence="4" id="KW-0255">Endonuclease</keyword>
<gene>
    <name evidence="8" type="ORF">SAMN05192529_103192</name>
</gene>
<dbReference type="Pfam" id="PF07927">
    <property type="entry name" value="HicA_toxin"/>
    <property type="match status" value="1"/>
</dbReference>